<evidence type="ECO:0000313" key="2">
    <source>
        <dbReference type="EMBL" id="KAK6632641.1"/>
    </source>
</evidence>
<dbReference type="AlphaFoldDB" id="A0AAN8S717"/>
<feature type="region of interest" description="Disordered" evidence="1">
    <location>
        <begin position="547"/>
        <end position="573"/>
    </location>
</feature>
<organism evidence="2 3">
    <name type="scientific">Polyplax serrata</name>
    <name type="common">Common mouse louse</name>
    <dbReference type="NCBI Taxonomy" id="468196"/>
    <lineage>
        <taxon>Eukaryota</taxon>
        <taxon>Metazoa</taxon>
        <taxon>Ecdysozoa</taxon>
        <taxon>Arthropoda</taxon>
        <taxon>Hexapoda</taxon>
        <taxon>Insecta</taxon>
        <taxon>Pterygota</taxon>
        <taxon>Neoptera</taxon>
        <taxon>Paraneoptera</taxon>
        <taxon>Psocodea</taxon>
        <taxon>Troctomorpha</taxon>
        <taxon>Phthiraptera</taxon>
        <taxon>Anoplura</taxon>
        <taxon>Polyplacidae</taxon>
        <taxon>Polyplax</taxon>
    </lineage>
</organism>
<dbReference type="Proteomes" id="UP001372834">
    <property type="component" value="Unassembled WGS sequence"/>
</dbReference>
<dbReference type="GO" id="GO:0005634">
    <property type="term" value="C:nucleus"/>
    <property type="evidence" value="ECO:0007669"/>
    <property type="project" value="TreeGrafter"/>
</dbReference>
<gene>
    <name evidence="2" type="ORF">RUM43_013409</name>
</gene>
<proteinExistence type="predicted"/>
<dbReference type="PANTHER" id="PTHR13060:SF0">
    <property type="entry name" value="PROTEIN ECDYSONELESS HOMOLOG"/>
    <property type="match status" value="1"/>
</dbReference>
<feature type="compositionally biased region" description="Basic residues" evidence="1">
    <location>
        <begin position="484"/>
        <end position="493"/>
    </location>
</feature>
<dbReference type="InterPro" id="IPR010770">
    <property type="entry name" value="Ecd"/>
</dbReference>
<name>A0AAN8S717_POLSC</name>
<dbReference type="EMBL" id="JAWJWE010000007">
    <property type="protein sequence ID" value="KAK6632641.1"/>
    <property type="molecule type" value="Genomic_DNA"/>
</dbReference>
<evidence type="ECO:0000256" key="1">
    <source>
        <dbReference type="SAM" id="MobiDB-lite"/>
    </source>
</evidence>
<dbReference type="PANTHER" id="PTHR13060">
    <property type="entry name" value="SGT1 PROTEIN HSGT1 SUPPRESSOR OF GCR2"/>
    <property type="match status" value="1"/>
</dbReference>
<evidence type="ECO:0000313" key="3">
    <source>
        <dbReference type="Proteomes" id="UP001372834"/>
    </source>
</evidence>
<protein>
    <submittedName>
        <fullName evidence="2">Uncharacterized protein</fullName>
    </submittedName>
</protein>
<accession>A0AAN8S717</accession>
<sequence>MANKKYIDMKENDFVECHLYPDLSALSVNIRKNLDDINKTWDHISSLIDKISENYIWHNERIRIFPKNLVSHSYSSEEKETFSFYGSLNYAENIEDEWFLVYILMELTKQVKDLVVSVKDSDGEFLLIEAAEYLPSWVSPENCEDRVFIYKGHLQILPQSFMPNNENFVVTQEVINYVRQNTEKTRVDEKVQTAIEKRIAGYPGKINDNFHKVNVYVPVAVAALLNAKPSLIASAVRAFYERDLLDIKACQAMKYFPPENRVQSNVKFTRCLYAMLATSKYLPDKRTGWNLPQPNDISYKSHLLGVKVACGFEILISQVRGKANQDEEMEESHYAADPNWQKFLKSLSSKNYFRGLLQHSKEHDELLEKAREFYRKSCQDTVKPNVPQEICKLLDDLEIDVEELRRREKNLPKSDSDDWMSITEEDLDAMLEARFGRTGQIEGDLVNGNNDIAHHLKSFINHMSGLEGAEFPKNDDKSAGRPKCGVKTKKSKTVKFSPDTKLHGSTSDDKISTTKTNKINFEPDGFINAIQNILDFSIPDDNYWDSDGSGMSSYEDETDMELGESKPTSSKKDKDLFKYMRQMDKELVNTAMEESFVKVNGKAEDTFDEVENFKPVDIDKNALKNILSSYQAQLGCSGPAENLLGPMGVKLDFVDDSVD</sequence>
<reference evidence="2 3" key="1">
    <citation type="submission" date="2023-10" db="EMBL/GenBank/DDBJ databases">
        <title>Genomes of two closely related lineages of the louse Polyplax serrata with different host specificities.</title>
        <authorList>
            <person name="Martinu J."/>
            <person name="Tarabai H."/>
            <person name="Stefka J."/>
            <person name="Hypsa V."/>
        </authorList>
    </citation>
    <scope>NUCLEOTIDE SEQUENCE [LARGE SCALE GENOMIC DNA]</scope>
    <source>
        <strain evidence="2">HR10_N</strain>
    </source>
</reference>
<dbReference type="Pfam" id="PF07093">
    <property type="entry name" value="SGT1"/>
    <property type="match status" value="1"/>
</dbReference>
<feature type="region of interest" description="Disordered" evidence="1">
    <location>
        <begin position="471"/>
        <end position="511"/>
    </location>
</feature>
<feature type="compositionally biased region" description="Basic and acidic residues" evidence="1">
    <location>
        <begin position="498"/>
        <end position="511"/>
    </location>
</feature>
<comment type="caution">
    <text evidence="2">The sequence shown here is derived from an EMBL/GenBank/DDBJ whole genome shotgun (WGS) entry which is preliminary data.</text>
</comment>